<evidence type="ECO:0000256" key="5">
    <source>
        <dbReference type="ARBA" id="ARBA00023141"/>
    </source>
</evidence>
<dbReference type="PANTHER" id="PTHR21089:SF1">
    <property type="entry name" value="BIFUNCTIONAL 3-DEHYDROQUINATE DEHYDRATASE_SHIKIMATE DEHYDROGENASE, CHLOROPLASTIC"/>
    <property type="match status" value="1"/>
</dbReference>
<keyword evidence="5" id="KW-0057">Aromatic amino acid biosynthesis</keyword>
<dbReference type="InterPro" id="IPR006151">
    <property type="entry name" value="Shikm_DH/Glu-tRNA_Rdtase"/>
</dbReference>
<evidence type="ECO:0000256" key="2">
    <source>
        <dbReference type="ARBA" id="ARBA00012962"/>
    </source>
</evidence>
<evidence type="ECO:0000256" key="3">
    <source>
        <dbReference type="ARBA" id="ARBA00022857"/>
    </source>
</evidence>
<evidence type="ECO:0000256" key="4">
    <source>
        <dbReference type="ARBA" id="ARBA00023002"/>
    </source>
</evidence>
<dbReference type="InterPro" id="IPR036291">
    <property type="entry name" value="NAD(P)-bd_dom_sf"/>
</dbReference>
<sequence>MNITGRTRVYGIIADPIQHVKAPEVMHPVFERHGVDGVLIPIHVSPEGLPELMQGLRRMQNFGGFVATVPHKPAMVALCDEVDEQARLIGAANIVRREPDGRLVGAMLDGIGFVTGLRQVGVEPAGMRVWLCGAGGAASAIAFALAKAEVAQITIANRSRDKAEDLARRVRDAYPKVTATADTADFEGHDLVVNGTSLGMRAEDPAPVDFARLHAGQVVAEVIMQPAKTPLLLAAEAAGCRIQPGAPMLACQIELMAQHMGAI</sequence>
<dbReference type="EC" id="1.1.1.25" evidence="2"/>
<feature type="domain" description="Quinate/shikimate 5-dehydrogenase/glutamyl-tRNA reductase" evidence="7">
    <location>
        <begin position="126"/>
        <end position="178"/>
    </location>
</feature>
<dbReference type="Pfam" id="PF08501">
    <property type="entry name" value="Shikimate_dh_N"/>
    <property type="match status" value="1"/>
</dbReference>
<organism evidence="9 10">
    <name type="scientific">Aquibaculum arenosum</name>
    <dbReference type="NCBI Taxonomy" id="3032591"/>
    <lineage>
        <taxon>Bacteria</taxon>
        <taxon>Pseudomonadati</taxon>
        <taxon>Pseudomonadota</taxon>
        <taxon>Alphaproteobacteria</taxon>
        <taxon>Rhodospirillales</taxon>
        <taxon>Rhodovibrionaceae</taxon>
        <taxon>Aquibaculum</taxon>
    </lineage>
</organism>
<dbReference type="Gene3D" id="3.40.50.720">
    <property type="entry name" value="NAD(P)-binding Rossmann-like Domain"/>
    <property type="match status" value="1"/>
</dbReference>
<evidence type="ECO:0000313" key="9">
    <source>
        <dbReference type="EMBL" id="MDF2097300.1"/>
    </source>
</evidence>
<dbReference type="InterPro" id="IPR046346">
    <property type="entry name" value="Aminoacid_DH-like_N_sf"/>
</dbReference>
<proteinExistence type="predicted"/>
<keyword evidence="3" id="KW-0521">NADP</keyword>
<dbReference type="Proteomes" id="UP001215503">
    <property type="component" value="Unassembled WGS sequence"/>
</dbReference>
<dbReference type="InterPro" id="IPR013708">
    <property type="entry name" value="Shikimate_DH-bd_N"/>
</dbReference>
<evidence type="ECO:0000256" key="1">
    <source>
        <dbReference type="ARBA" id="ARBA00004871"/>
    </source>
</evidence>
<evidence type="ECO:0000313" key="10">
    <source>
        <dbReference type="Proteomes" id="UP001215503"/>
    </source>
</evidence>
<dbReference type="SUPFAM" id="SSF53223">
    <property type="entry name" value="Aminoacid dehydrogenase-like, N-terminal domain"/>
    <property type="match status" value="1"/>
</dbReference>
<feature type="domain" description="Shikimate dehydrogenase substrate binding N-terminal" evidence="8">
    <location>
        <begin position="12"/>
        <end position="95"/>
    </location>
</feature>
<dbReference type="CDD" id="cd01065">
    <property type="entry name" value="NAD_bind_Shikimate_DH"/>
    <property type="match status" value="1"/>
</dbReference>
<dbReference type="Gene3D" id="3.40.50.10860">
    <property type="entry name" value="Leucine Dehydrogenase, chain A, domain 1"/>
    <property type="match status" value="1"/>
</dbReference>
<accession>A0ABT5YRD1</accession>
<dbReference type="Pfam" id="PF01488">
    <property type="entry name" value="Shikimate_DH"/>
    <property type="match status" value="1"/>
</dbReference>
<protein>
    <recommendedName>
        <fullName evidence="2">shikimate dehydrogenase (NADP(+))</fullName>
        <ecNumber evidence="2">1.1.1.25</ecNumber>
    </recommendedName>
</protein>
<dbReference type="InterPro" id="IPR022893">
    <property type="entry name" value="Shikimate_DH_fam"/>
</dbReference>
<keyword evidence="10" id="KW-1185">Reference proteome</keyword>
<name>A0ABT5YRD1_9PROT</name>
<keyword evidence="5" id="KW-0028">Amino-acid biosynthesis</keyword>
<gene>
    <name evidence="9" type="ORF">P2G67_15070</name>
</gene>
<keyword evidence="4" id="KW-0560">Oxidoreductase</keyword>
<comment type="pathway">
    <text evidence="1">Metabolic intermediate biosynthesis; chorismate biosynthesis; chorismate from D-erythrose 4-phosphate and phosphoenolpyruvate: step 4/7.</text>
</comment>
<dbReference type="SUPFAM" id="SSF51735">
    <property type="entry name" value="NAD(P)-binding Rossmann-fold domains"/>
    <property type="match status" value="1"/>
</dbReference>
<evidence type="ECO:0000259" key="8">
    <source>
        <dbReference type="Pfam" id="PF08501"/>
    </source>
</evidence>
<comment type="catalytic activity">
    <reaction evidence="6">
        <text>shikimate + NADP(+) = 3-dehydroshikimate + NADPH + H(+)</text>
        <dbReference type="Rhea" id="RHEA:17737"/>
        <dbReference type="ChEBI" id="CHEBI:15378"/>
        <dbReference type="ChEBI" id="CHEBI:16630"/>
        <dbReference type="ChEBI" id="CHEBI:36208"/>
        <dbReference type="ChEBI" id="CHEBI:57783"/>
        <dbReference type="ChEBI" id="CHEBI:58349"/>
        <dbReference type="EC" id="1.1.1.25"/>
    </reaction>
</comment>
<reference evidence="9 10" key="1">
    <citation type="submission" date="2023-03" db="EMBL/GenBank/DDBJ databases">
        <title>Fodinicurvata sp. CAU 1616 isolated from sea sendiment.</title>
        <authorList>
            <person name="Kim W."/>
        </authorList>
    </citation>
    <scope>NUCLEOTIDE SEQUENCE [LARGE SCALE GENOMIC DNA]</scope>
    <source>
        <strain evidence="9 10">CAU 1616</strain>
    </source>
</reference>
<evidence type="ECO:0000256" key="6">
    <source>
        <dbReference type="ARBA" id="ARBA00049442"/>
    </source>
</evidence>
<evidence type="ECO:0000259" key="7">
    <source>
        <dbReference type="Pfam" id="PF01488"/>
    </source>
</evidence>
<dbReference type="PANTHER" id="PTHR21089">
    <property type="entry name" value="SHIKIMATE DEHYDROGENASE"/>
    <property type="match status" value="1"/>
</dbReference>
<comment type="caution">
    <text evidence="9">The sequence shown here is derived from an EMBL/GenBank/DDBJ whole genome shotgun (WGS) entry which is preliminary data.</text>
</comment>
<dbReference type="EMBL" id="JARHUD010000011">
    <property type="protein sequence ID" value="MDF2097300.1"/>
    <property type="molecule type" value="Genomic_DNA"/>
</dbReference>
<dbReference type="RefSeq" id="WP_275824081.1">
    <property type="nucleotide sequence ID" value="NZ_JARHUD010000011.1"/>
</dbReference>